<dbReference type="GO" id="GO:0005506">
    <property type="term" value="F:iron ion binding"/>
    <property type="evidence" value="ECO:0007669"/>
    <property type="project" value="InterPro"/>
</dbReference>
<evidence type="ECO:0000256" key="9">
    <source>
        <dbReference type="RuleBase" id="RU000461"/>
    </source>
</evidence>
<evidence type="ECO:0000313" key="11">
    <source>
        <dbReference type="EMBL" id="RVX66216.1"/>
    </source>
</evidence>
<dbReference type="OrthoDB" id="3945418at2759"/>
<dbReference type="Proteomes" id="UP000288859">
    <property type="component" value="Unassembled WGS sequence"/>
</dbReference>
<evidence type="ECO:0000256" key="8">
    <source>
        <dbReference type="PIRSR" id="PIRSR602401-1"/>
    </source>
</evidence>
<dbReference type="InterPro" id="IPR050121">
    <property type="entry name" value="Cytochrome_P450_monoxygenase"/>
</dbReference>
<keyword evidence="10" id="KW-1133">Transmembrane helix</keyword>
<evidence type="ECO:0000256" key="2">
    <source>
        <dbReference type="ARBA" id="ARBA00010617"/>
    </source>
</evidence>
<dbReference type="GO" id="GO:0004497">
    <property type="term" value="F:monooxygenase activity"/>
    <property type="evidence" value="ECO:0007669"/>
    <property type="project" value="UniProtKB-KW"/>
</dbReference>
<name>A0A438MRF3_EXOME</name>
<evidence type="ECO:0008006" key="13">
    <source>
        <dbReference type="Google" id="ProtNLM"/>
    </source>
</evidence>
<feature type="binding site" description="axial binding residue" evidence="8">
    <location>
        <position position="439"/>
    </location>
    <ligand>
        <name>heme</name>
        <dbReference type="ChEBI" id="CHEBI:30413"/>
    </ligand>
    <ligandPart>
        <name>Fe</name>
        <dbReference type="ChEBI" id="CHEBI:18248"/>
    </ligandPart>
</feature>
<reference evidence="11 12" key="1">
    <citation type="submission" date="2017-03" db="EMBL/GenBank/DDBJ databases">
        <title>Genomes of endolithic fungi from Antarctica.</title>
        <authorList>
            <person name="Coleine C."/>
            <person name="Masonjones S."/>
            <person name="Stajich J.E."/>
        </authorList>
    </citation>
    <scope>NUCLEOTIDE SEQUENCE [LARGE SCALE GENOMIC DNA]</scope>
    <source>
        <strain evidence="11 12">CCFEE 6314</strain>
    </source>
</reference>
<proteinExistence type="inferred from homology"/>
<keyword evidence="6 8" id="KW-0408">Iron</keyword>
<dbReference type="InterPro" id="IPR002401">
    <property type="entry name" value="Cyt_P450_E_grp-I"/>
</dbReference>
<feature type="transmembrane region" description="Helical" evidence="10">
    <location>
        <begin position="6"/>
        <end position="24"/>
    </location>
</feature>
<dbReference type="InterPro" id="IPR036396">
    <property type="entry name" value="Cyt_P450_sf"/>
</dbReference>
<accession>A0A438MRF3</accession>
<dbReference type="VEuPathDB" id="FungiDB:PV10_00649"/>
<evidence type="ECO:0000256" key="1">
    <source>
        <dbReference type="ARBA" id="ARBA00001971"/>
    </source>
</evidence>
<keyword evidence="10" id="KW-0812">Transmembrane</keyword>
<gene>
    <name evidence="11" type="ORF">B0A52_10143</name>
</gene>
<comment type="similarity">
    <text evidence="2 9">Belongs to the cytochrome P450 family.</text>
</comment>
<dbReference type="EMBL" id="NAJM01000066">
    <property type="protein sequence ID" value="RVX66216.1"/>
    <property type="molecule type" value="Genomic_DNA"/>
</dbReference>
<protein>
    <recommendedName>
        <fullName evidence="13">Trichodiene oxygenase</fullName>
    </recommendedName>
</protein>
<evidence type="ECO:0000256" key="7">
    <source>
        <dbReference type="ARBA" id="ARBA00023033"/>
    </source>
</evidence>
<dbReference type="PANTHER" id="PTHR24305:SF157">
    <property type="entry name" value="N-ACETYLTRYPTOPHAN 6-HYDROXYLASE IVOC-RELATED"/>
    <property type="match status" value="1"/>
</dbReference>
<evidence type="ECO:0000256" key="10">
    <source>
        <dbReference type="SAM" id="Phobius"/>
    </source>
</evidence>
<comment type="caution">
    <text evidence="11">The sequence shown here is derived from an EMBL/GenBank/DDBJ whole genome shotgun (WGS) entry which is preliminary data.</text>
</comment>
<keyword evidence="10" id="KW-0472">Membrane</keyword>
<dbReference type="InterPro" id="IPR017972">
    <property type="entry name" value="Cyt_P450_CS"/>
</dbReference>
<evidence type="ECO:0000256" key="3">
    <source>
        <dbReference type="ARBA" id="ARBA00022617"/>
    </source>
</evidence>
<evidence type="ECO:0000256" key="4">
    <source>
        <dbReference type="ARBA" id="ARBA00022723"/>
    </source>
</evidence>
<dbReference type="AlphaFoldDB" id="A0A438MRF3"/>
<dbReference type="GO" id="GO:0016705">
    <property type="term" value="F:oxidoreductase activity, acting on paired donors, with incorporation or reduction of molecular oxygen"/>
    <property type="evidence" value="ECO:0007669"/>
    <property type="project" value="InterPro"/>
</dbReference>
<dbReference type="Pfam" id="PF00067">
    <property type="entry name" value="p450"/>
    <property type="match status" value="2"/>
</dbReference>
<dbReference type="PRINTS" id="PR00463">
    <property type="entry name" value="EP450I"/>
</dbReference>
<dbReference type="GO" id="GO:0020037">
    <property type="term" value="F:heme binding"/>
    <property type="evidence" value="ECO:0007669"/>
    <property type="project" value="InterPro"/>
</dbReference>
<keyword evidence="3 8" id="KW-0349">Heme</keyword>
<dbReference type="SUPFAM" id="SSF48264">
    <property type="entry name" value="Cytochrome P450"/>
    <property type="match status" value="1"/>
</dbReference>
<comment type="cofactor">
    <cofactor evidence="1 8">
        <name>heme</name>
        <dbReference type="ChEBI" id="CHEBI:30413"/>
    </cofactor>
</comment>
<keyword evidence="4 8" id="KW-0479">Metal-binding</keyword>
<evidence type="ECO:0000313" key="12">
    <source>
        <dbReference type="Proteomes" id="UP000288859"/>
    </source>
</evidence>
<evidence type="ECO:0000256" key="5">
    <source>
        <dbReference type="ARBA" id="ARBA00023002"/>
    </source>
</evidence>
<dbReference type="PROSITE" id="PS00086">
    <property type="entry name" value="CYTOCHROME_P450"/>
    <property type="match status" value="1"/>
</dbReference>
<dbReference type="PANTHER" id="PTHR24305">
    <property type="entry name" value="CYTOCHROME P450"/>
    <property type="match status" value="1"/>
</dbReference>
<organism evidence="11 12">
    <name type="scientific">Exophiala mesophila</name>
    <name type="common">Black yeast-like fungus</name>
    <dbReference type="NCBI Taxonomy" id="212818"/>
    <lineage>
        <taxon>Eukaryota</taxon>
        <taxon>Fungi</taxon>
        <taxon>Dikarya</taxon>
        <taxon>Ascomycota</taxon>
        <taxon>Pezizomycotina</taxon>
        <taxon>Eurotiomycetes</taxon>
        <taxon>Chaetothyriomycetidae</taxon>
        <taxon>Chaetothyriales</taxon>
        <taxon>Herpotrichiellaceae</taxon>
        <taxon>Exophiala</taxon>
    </lineage>
</organism>
<keyword evidence="5 9" id="KW-0560">Oxidoreductase</keyword>
<keyword evidence="7 9" id="KW-0503">Monooxygenase</keyword>
<dbReference type="InterPro" id="IPR001128">
    <property type="entry name" value="Cyt_P450"/>
</dbReference>
<dbReference type="Gene3D" id="1.10.630.10">
    <property type="entry name" value="Cytochrome P450"/>
    <property type="match status" value="1"/>
</dbReference>
<sequence>MVHTSWYIGMTAALFAYTCSRVVYRLFFHPLVRFPGPKTVAASGLYEFYWDAIRQGQYFRQIDKMHQKYGPIVRIGPDEIHVNDPNLIPEIYAGPGNVRDKYELYINQFGIPNSSLATLSHDLHRSRRAAISPFFSKRSVARVESVIMGFSESLYRHIKTYLGTNQPVVLNDAFSCFATDVITEYAFSRTYGFLDRADFVPNLRIPLQGLMVSVHYLKHFPWVFSIMEMLPDAFVEWLDPRVCQLLRMRKDIKSQVRALSSAESQTFNTKSHPTIFHELLNAEVPASEKHPDRLWQEGFLVIGAGTETTAAGGTRGSPSRSFGNSDDCKARATALLDKYKIPRRPSYEMLRLSYHAVIQEGLRLGLGVSSRLQRVSPYKAIRLGDWIVPRGTPVGMTSALIHLNPDVFPNPHQFIPERWIENPRLDDYLLSFSKGTRQCAGITLAYTELRIVLAMLNRRLDFELFSTTKKDVVLDHDLVTANPAFESQGVRVLVKQTEY</sequence>
<dbReference type="CDD" id="cd11062">
    <property type="entry name" value="CYP58-like"/>
    <property type="match status" value="1"/>
</dbReference>
<evidence type="ECO:0000256" key="6">
    <source>
        <dbReference type="ARBA" id="ARBA00023004"/>
    </source>
</evidence>